<dbReference type="AlphaFoldDB" id="A0A1Q9CK24"/>
<protein>
    <submittedName>
        <fullName evidence="1">Uncharacterized protein</fullName>
    </submittedName>
</protein>
<organism evidence="1 2">
    <name type="scientific">Symbiodinium microadriaticum</name>
    <name type="common">Dinoflagellate</name>
    <name type="synonym">Zooxanthella microadriatica</name>
    <dbReference type="NCBI Taxonomy" id="2951"/>
    <lineage>
        <taxon>Eukaryota</taxon>
        <taxon>Sar</taxon>
        <taxon>Alveolata</taxon>
        <taxon>Dinophyceae</taxon>
        <taxon>Suessiales</taxon>
        <taxon>Symbiodiniaceae</taxon>
        <taxon>Symbiodinium</taxon>
    </lineage>
</organism>
<evidence type="ECO:0000313" key="2">
    <source>
        <dbReference type="Proteomes" id="UP000186817"/>
    </source>
</evidence>
<gene>
    <name evidence="1" type="ORF">AK812_SmicGene35978</name>
</gene>
<accession>A0A1Q9CK24</accession>
<evidence type="ECO:0000313" key="1">
    <source>
        <dbReference type="EMBL" id="OLP83279.1"/>
    </source>
</evidence>
<name>A0A1Q9CK24_SYMMI</name>
<dbReference type="EMBL" id="LSRX01001127">
    <property type="protein sequence ID" value="OLP83279.1"/>
    <property type="molecule type" value="Genomic_DNA"/>
</dbReference>
<proteinExistence type="predicted"/>
<comment type="caution">
    <text evidence="1">The sequence shown here is derived from an EMBL/GenBank/DDBJ whole genome shotgun (WGS) entry which is preliminary data.</text>
</comment>
<dbReference type="Proteomes" id="UP000186817">
    <property type="component" value="Unassembled WGS sequence"/>
</dbReference>
<keyword evidence="2" id="KW-1185">Reference proteome</keyword>
<sequence>METFAKNLVLPLELSAVGKIAWALRQGLTYFISVLSRGMKEGLGLFALIQHIHGLAAIPVVKSDSQAAINISSMYGLLRRIRRIDLRLCWVQETLREQRSLLKWVPGLENVADIFTKSTIQRISYGRHLEMLGIVEKRAPTTVFESGEGEWDDERICTAFGKVVDLSVLEELESLLESVDPSVAWLVVQFCTSAESNMGKVACELRGVEVIRIIERENGLADETIAVLRSHIEQLRSLTVNVLIWWSIPCTGGCTWQYIHRQREGYTSHLRRLWGIQRKLFSGFQVLCREVEGMSVGCLNPLLAIEWPKTCQCWHWKTTKSFLVKHHRVVETAIVHGCSLGLVDQRGVAIRKIWRVDTDLHVLRETLEECRCDGGHPHSESFDLKETQHYTVEMCKKILSCLP</sequence>
<reference evidence="1 2" key="1">
    <citation type="submission" date="2016-02" db="EMBL/GenBank/DDBJ databases">
        <title>Genome analysis of coral dinoflagellate symbionts highlights evolutionary adaptations to a symbiotic lifestyle.</title>
        <authorList>
            <person name="Aranda M."/>
            <person name="Li Y."/>
            <person name="Liew Y.J."/>
            <person name="Baumgarten S."/>
            <person name="Simakov O."/>
            <person name="Wilson M."/>
            <person name="Piel J."/>
            <person name="Ashoor H."/>
            <person name="Bougouffa S."/>
            <person name="Bajic V.B."/>
            <person name="Ryu T."/>
            <person name="Ravasi T."/>
            <person name="Bayer T."/>
            <person name="Micklem G."/>
            <person name="Kim H."/>
            <person name="Bhak J."/>
            <person name="Lajeunesse T.C."/>
            <person name="Voolstra C.R."/>
        </authorList>
    </citation>
    <scope>NUCLEOTIDE SEQUENCE [LARGE SCALE GENOMIC DNA]</scope>
    <source>
        <strain evidence="1 2">CCMP2467</strain>
    </source>
</reference>
<dbReference type="OrthoDB" id="1645289at2759"/>